<evidence type="ECO:0000259" key="4">
    <source>
        <dbReference type="Pfam" id="PF08241"/>
    </source>
</evidence>
<dbReference type="EMBL" id="CAJPEX010004479">
    <property type="protein sequence ID" value="CAG0923047.1"/>
    <property type="molecule type" value="Genomic_DNA"/>
</dbReference>
<dbReference type="CDD" id="cd02440">
    <property type="entry name" value="AdoMet_MTases"/>
    <property type="match status" value="1"/>
</dbReference>
<dbReference type="InterPro" id="IPR013216">
    <property type="entry name" value="Methyltransf_11"/>
</dbReference>
<dbReference type="Proteomes" id="UP000678499">
    <property type="component" value="Unassembled WGS sequence"/>
</dbReference>
<dbReference type="SUPFAM" id="SSF53335">
    <property type="entry name" value="S-adenosyl-L-methionine-dependent methyltransferases"/>
    <property type="match status" value="1"/>
</dbReference>
<feature type="domain" description="Methyltransferase type 11" evidence="4">
    <location>
        <begin position="73"/>
        <end position="166"/>
    </location>
</feature>
<keyword evidence="3" id="KW-0808">Transferase</keyword>
<keyword evidence="6" id="KW-1185">Reference proteome</keyword>
<dbReference type="PANTHER" id="PTHR44942">
    <property type="entry name" value="METHYLTRANSF_11 DOMAIN-CONTAINING PROTEIN"/>
    <property type="match status" value="1"/>
</dbReference>
<evidence type="ECO:0000256" key="1">
    <source>
        <dbReference type="ARBA" id="ARBA00008361"/>
    </source>
</evidence>
<proteinExistence type="inferred from homology"/>
<dbReference type="EMBL" id="OA886516">
    <property type="protein sequence ID" value="CAD7282895.1"/>
    <property type="molecule type" value="Genomic_DNA"/>
</dbReference>
<dbReference type="Pfam" id="PF08241">
    <property type="entry name" value="Methyltransf_11"/>
    <property type="match status" value="1"/>
</dbReference>
<dbReference type="InterPro" id="IPR051052">
    <property type="entry name" value="Diverse_substrate_MTase"/>
</dbReference>
<dbReference type="GO" id="GO:0008757">
    <property type="term" value="F:S-adenosylmethionine-dependent methyltransferase activity"/>
    <property type="evidence" value="ECO:0007669"/>
    <property type="project" value="InterPro"/>
</dbReference>
<sequence>MQRFLQSLSNFAYQRNYQSDMGTVGEGGWCEGPDHAALYSLYRPSPPEALIARIVTYVGDGVRVNDEVETVALDVGCGPGQSTLPLADHFDRVIGIDVSKSQIEAANRIAYKRSNVSFKLVDAGQFPVDDESCDLVLAVQACHWFDLNGFYRETKRALKTNGTVAIAGYTLPKIEFMDRPELSELLMEPYLKVYSETANSWRPERKLVDNEYADFHFPFAHSVYVRGAEALKNYSCDTVTTLDGVRGYLKSWSGFRTHFRERGGSAAGEARLDQMVEEYDWIRCPKMARNCGATRQELVSASLVLRVPYFFRMGRKQDQF</sequence>
<dbReference type="PANTHER" id="PTHR44942:SF4">
    <property type="entry name" value="METHYLTRANSFERASE TYPE 11 DOMAIN-CONTAINING PROTEIN"/>
    <property type="match status" value="1"/>
</dbReference>
<dbReference type="InterPro" id="IPR029063">
    <property type="entry name" value="SAM-dependent_MTases_sf"/>
</dbReference>
<dbReference type="OrthoDB" id="506498at2759"/>
<dbReference type="GO" id="GO:0032259">
    <property type="term" value="P:methylation"/>
    <property type="evidence" value="ECO:0007669"/>
    <property type="project" value="UniProtKB-KW"/>
</dbReference>
<evidence type="ECO:0000313" key="6">
    <source>
        <dbReference type="Proteomes" id="UP000678499"/>
    </source>
</evidence>
<organism evidence="5">
    <name type="scientific">Notodromas monacha</name>
    <dbReference type="NCBI Taxonomy" id="399045"/>
    <lineage>
        <taxon>Eukaryota</taxon>
        <taxon>Metazoa</taxon>
        <taxon>Ecdysozoa</taxon>
        <taxon>Arthropoda</taxon>
        <taxon>Crustacea</taxon>
        <taxon>Oligostraca</taxon>
        <taxon>Ostracoda</taxon>
        <taxon>Podocopa</taxon>
        <taxon>Podocopida</taxon>
        <taxon>Cypridocopina</taxon>
        <taxon>Cypridoidea</taxon>
        <taxon>Cyprididae</taxon>
        <taxon>Notodromas</taxon>
    </lineage>
</organism>
<gene>
    <name evidence="5" type="ORF">NMOB1V02_LOCUS10513</name>
</gene>
<protein>
    <recommendedName>
        <fullName evidence="4">Methyltransferase type 11 domain-containing protein</fullName>
    </recommendedName>
</protein>
<evidence type="ECO:0000313" key="5">
    <source>
        <dbReference type="EMBL" id="CAD7282895.1"/>
    </source>
</evidence>
<reference evidence="5" key="1">
    <citation type="submission" date="2020-11" db="EMBL/GenBank/DDBJ databases">
        <authorList>
            <person name="Tran Van P."/>
        </authorList>
    </citation>
    <scope>NUCLEOTIDE SEQUENCE</scope>
</reference>
<keyword evidence="2" id="KW-0489">Methyltransferase</keyword>
<accession>A0A7R9GIX4</accession>
<name>A0A7R9GIX4_9CRUS</name>
<evidence type="ECO:0000256" key="2">
    <source>
        <dbReference type="ARBA" id="ARBA00022603"/>
    </source>
</evidence>
<evidence type="ECO:0000256" key="3">
    <source>
        <dbReference type="ARBA" id="ARBA00022679"/>
    </source>
</evidence>
<dbReference type="Gene3D" id="3.40.50.150">
    <property type="entry name" value="Vaccinia Virus protein VP39"/>
    <property type="match status" value="1"/>
</dbReference>
<comment type="similarity">
    <text evidence="1">Belongs to the methyltransferase superfamily.</text>
</comment>
<dbReference type="AlphaFoldDB" id="A0A7R9GIX4"/>